<name>A0AAV3QEX0_LITER</name>
<comment type="caution">
    <text evidence="2">The sequence shown here is derived from an EMBL/GenBank/DDBJ whole genome shotgun (WGS) entry which is preliminary data.</text>
</comment>
<evidence type="ECO:0000256" key="1">
    <source>
        <dbReference type="SAM" id="MobiDB-lite"/>
    </source>
</evidence>
<sequence length="317" mass="34877">MFTTLPFLVDPFANLFFCLSSDLMSKSVENQADNFLLRPCMVADQAEASISGGIPLIQIGGPLIQVPLSQQSKPANLTPRKSTVEATRAKKACQDTRLALLREQLYLPCIEENSTYPDLTFGYTSVYVEAFSYGIRLPFSPIINNLLTTINRAHCQLLPLGGWLNVTIIEVACRIFPWYTFCDEAMLVAADEIADIAASTEPKLVDFDDMLMDSPSLFTRVAIVPKKKPRKCMIQEPSSISPPPTNNVHIPAINPLLKRMATTSPSVPLPSKKAKKMAPSKKKASQVLARDSSDEESQVHEIQPITRAMVVPANVVA</sequence>
<dbReference type="AlphaFoldDB" id="A0AAV3QEX0"/>
<evidence type="ECO:0000313" key="2">
    <source>
        <dbReference type="EMBL" id="GAA0162188.1"/>
    </source>
</evidence>
<proteinExistence type="predicted"/>
<organism evidence="2 3">
    <name type="scientific">Lithospermum erythrorhizon</name>
    <name type="common">Purple gromwell</name>
    <name type="synonym">Lithospermum officinale var. erythrorhizon</name>
    <dbReference type="NCBI Taxonomy" id="34254"/>
    <lineage>
        <taxon>Eukaryota</taxon>
        <taxon>Viridiplantae</taxon>
        <taxon>Streptophyta</taxon>
        <taxon>Embryophyta</taxon>
        <taxon>Tracheophyta</taxon>
        <taxon>Spermatophyta</taxon>
        <taxon>Magnoliopsida</taxon>
        <taxon>eudicotyledons</taxon>
        <taxon>Gunneridae</taxon>
        <taxon>Pentapetalae</taxon>
        <taxon>asterids</taxon>
        <taxon>lamiids</taxon>
        <taxon>Boraginales</taxon>
        <taxon>Boraginaceae</taxon>
        <taxon>Boraginoideae</taxon>
        <taxon>Lithospermeae</taxon>
        <taxon>Lithospermum</taxon>
    </lineage>
</organism>
<reference evidence="2 3" key="1">
    <citation type="submission" date="2024-01" db="EMBL/GenBank/DDBJ databases">
        <title>The complete chloroplast genome sequence of Lithospermum erythrorhizon: insights into the phylogenetic relationship among Boraginaceae species and the maternal lineages of purple gromwells.</title>
        <authorList>
            <person name="Okada T."/>
            <person name="Watanabe K."/>
        </authorList>
    </citation>
    <scope>NUCLEOTIDE SEQUENCE [LARGE SCALE GENOMIC DNA]</scope>
</reference>
<keyword evidence="3" id="KW-1185">Reference proteome</keyword>
<evidence type="ECO:0000313" key="3">
    <source>
        <dbReference type="Proteomes" id="UP001454036"/>
    </source>
</evidence>
<gene>
    <name evidence="2" type="ORF">LIER_18334</name>
</gene>
<protein>
    <submittedName>
        <fullName evidence="2">Uncharacterized protein</fullName>
    </submittedName>
</protein>
<dbReference type="EMBL" id="BAABME010004388">
    <property type="protein sequence ID" value="GAA0162188.1"/>
    <property type="molecule type" value="Genomic_DNA"/>
</dbReference>
<feature type="region of interest" description="Disordered" evidence="1">
    <location>
        <begin position="263"/>
        <end position="300"/>
    </location>
</feature>
<feature type="compositionally biased region" description="Basic residues" evidence="1">
    <location>
        <begin position="272"/>
        <end position="284"/>
    </location>
</feature>
<dbReference type="Proteomes" id="UP001454036">
    <property type="component" value="Unassembled WGS sequence"/>
</dbReference>
<accession>A0AAV3QEX0</accession>